<evidence type="ECO:0000256" key="1">
    <source>
        <dbReference type="SAM" id="MobiDB-lite"/>
    </source>
</evidence>
<sequence length="112" mass="12227">MSDGEKTTIESLTVQVKEILTRLQSLERNQKDSADEPKLNSNDTDDSHSAYAESSLIVNNPVKPLESEIDSNSAGLTADSSDLQSSYAEIKKSVQNVKIPKGTFNVERTGIK</sequence>
<dbReference type="Proteomes" id="UP001347796">
    <property type="component" value="Unassembled WGS sequence"/>
</dbReference>
<proteinExistence type="predicted"/>
<dbReference type="EMBL" id="JAZGQO010000009">
    <property type="protein sequence ID" value="KAK6178333.1"/>
    <property type="molecule type" value="Genomic_DNA"/>
</dbReference>
<comment type="caution">
    <text evidence="2">The sequence shown here is derived from an EMBL/GenBank/DDBJ whole genome shotgun (WGS) entry which is preliminary data.</text>
</comment>
<evidence type="ECO:0000313" key="3">
    <source>
        <dbReference type="Proteomes" id="UP001347796"/>
    </source>
</evidence>
<keyword evidence="3" id="KW-1185">Reference proteome</keyword>
<reference evidence="2 3" key="1">
    <citation type="submission" date="2024-01" db="EMBL/GenBank/DDBJ databases">
        <title>The genome of the rayed Mediterranean limpet Patella caerulea (Linnaeus, 1758).</title>
        <authorList>
            <person name="Anh-Thu Weber A."/>
            <person name="Halstead-Nussloch G."/>
        </authorList>
    </citation>
    <scope>NUCLEOTIDE SEQUENCE [LARGE SCALE GENOMIC DNA]</scope>
    <source>
        <strain evidence="2">AATW-2023a</strain>
        <tissue evidence="2">Whole specimen</tissue>
    </source>
</reference>
<feature type="compositionally biased region" description="Basic and acidic residues" evidence="1">
    <location>
        <begin position="28"/>
        <end position="38"/>
    </location>
</feature>
<protein>
    <submittedName>
        <fullName evidence="2">Uncharacterized protein</fullName>
    </submittedName>
</protein>
<evidence type="ECO:0000313" key="2">
    <source>
        <dbReference type="EMBL" id="KAK6178333.1"/>
    </source>
</evidence>
<organism evidence="2 3">
    <name type="scientific">Patella caerulea</name>
    <name type="common">Rayed Mediterranean limpet</name>
    <dbReference type="NCBI Taxonomy" id="87958"/>
    <lineage>
        <taxon>Eukaryota</taxon>
        <taxon>Metazoa</taxon>
        <taxon>Spiralia</taxon>
        <taxon>Lophotrochozoa</taxon>
        <taxon>Mollusca</taxon>
        <taxon>Gastropoda</taxon>
        <taxon>Patellogastropoda</taxon>
        <taxon>Patelloidea</taxon>
        <taxon>Patellidae</taxon>
        <taxon>Patella</taxon>
    </lineage>
</organism>
<accession>A0AAN8PNF2</accession>
<feature type="region of interest" description="Disordered" evidence="1">
    <location>
        <begin position="25"/>
        <end position="59"/>
    </location>
</feature>
<dbReference type="AlphaFoldDB" id="A0AAN8PNF2"/>
<name>A0AAN8PNF2_PATCE</name>
<gene>
    <name evidence="2" type="ORF">SNE40_013132</name>
</gene>